<organism evidence="1">
    <name type="scientific">Corethron hystrix</name>
    <dbReference type="NCBI Taxonomy" id="216773"/>
    <lineage>
        <taxon>Eukaryota</taxon>
        <taxon>Sar</taxon>
        <taxon>Stramenopiles</taxon>
        <taxon>Ochrophyta</taxon>
        <taxon>Bacillariophyta</taxon>
        <taxon>Coscinodiscophyceae</taxon>
        <taxon>Corethrophycidae</taxon>
        <taxon>Corethrales</taxon>
        <taxon>Corethraceae</taxon>
        <taxon>Corethron</taxon>
    </lineage>
</organism>
<reference evidence="1" key="1">
    <citation type="submission" date="2021-01" db="EMBL/GenBank/DDBJ databases">
        <authorList>
            <person name="Corre E."/>
            <person name="Pelletier E."/>
            <person name="Niang G."/>
            <person name="Scheremetjew M."/>
            <person name="Finn R."/>
            <person name="Kale V."/>
            <person name="Holt S."/>
            <person name="Cochrane G."/>
            <person name="Meng A."/>
            <person name="Brown T."/>
            <person name="Cohen L."/>
        </authorList>
    </citation>
    <scope>NUCLEOTIDE SEQUENCE</scope>
    <source>
        <strain evidence="1">308</strain>
    </source>
</reference>
<evidence type="ECO:0000313" key="1">
    <source>
        <dbReference type="EMBL" id="CAD8883385.1"/>
    </source>
</evidence>
<protein>
    <submittedName>
        <fullName evidence="1">Uncharacterized protein</fullName>
    </submittedName>
</protein>
<dbReference type="AlphaFoldDB" id="A0A7S1FRK3"/>
<sequence>MIVSAARQHDQFYLDRTILGLKTAGIPPTSVLVFNAEGEGRHTRLEQLRQKLERGWPSNQTYRPVRWIVRPADEIVALEPRWILPRIPKGENYRKAAEDSDGRKLWRRKEAVDFIYLARNALEIFPDREWIVLLQDDAEYARGDRPLEPALARVVRLHEATYNGCVFLNPHGNVAVLFHRVFLRSFIGYAEMRYHLLPIDWLLEEFLASNGSTDGRFTVRLFNHIGLVSTSGTRRDKQY</sequence>
<accession>A0A7S1FRK3</accession>
<gene>
    <name evidence="1" type="ORF">CHYS00102_LOCUS10580</name>
</gene>
<proteinExistence type="predicted"/>
<dbReference type="EMBL" id="HBFR01014463">
    <property type="protein sequence ID" value="CAD8883385.1"/>
    <property type="molecule type" value="Transcribed_RNA"/>
</dbReference>
<name>A0A7S1FRK3_9STRA</name>